<dbReference type="PANTHER" id="PTHR43817:SF1">
    <property type="entry name" value="HYDROLASE, FAMILY 43, PUTATIVE (AFU_ORTHOLOGUE AFUA_3G01660)-RELATED"/>
    <property type="match status" value="1"/>
</dbReference>
<sequence>MRQIYIAFALIVICHNVQSQTFNNPISDVNWPDPYAYLHTDGYYYMPRSENNGVALYRTRTLVNWRNAERRQLYVAGPGLGEVWAPEIHYIRGNFYIYVAMETDGLNENHRMYELHANNPNDPMGEWSTARRLYIPGEDYWAIDGTVLEYGNGKLYFIWSGWPQINSGFPQYLYIAEMCDPMTVCGRRVLIKRVDFDWERVGADLIEGPQILHNAGRVFLVYSASGSWTPDYILGFMGIDDLRDPLVYENWWRHDRPVFWRHDEENVYGVGHASMTTSPDRTEPWIVYHAMAEPYAGWVGRTARTQKFGWNPDNSPDFGRPRGFHISLPIPSGTVTFSNSTVNKI</sequence>
<dbReference type="SUPFAM" id="SSF75005">
    <property type="entry name" value="Arabinanase/levansucrase/invertase"/>
    <property type="match status" value="1"/>
</dbReference>
<evidence type="ECO:0000256" key="5">
    <source>
        <dbReference type="RuleBase" id="RU361187"/>
    </source>
</evidence>
<evidence type="ECO:0000313" key="7">
    <source>
        <dbReference type="EMBL" id="KAJ6634914.1"/>
    </source>
</evidence>
<comment type="caution">
    <text evidence="7">The sequence shown here is derived from an EMBL/GenBank/DDBJ whole genome shotgun (WGS) entry which is preliminary data.</text>
</comment>
<evidence type="ECO:0000256" key="6">
    <source>
        <dbReference type="SAM" id="SignalP"/>
    </source>
</evidence>
<reference evidence="7" key="1">
    <citation type="submission" date="2022-07" db="EMBL/GenBank/DDBJ databases">
        <authorList>
            <person name="Trinca V."/>
            <person name="Uliana J.V.C."/>
            <person name="Torres T.T."/>
            <person name="Ward R.J."/>
            <person name="Monesi N."/>
        </authorList>
    </citation>
    <scope>NUCLEOTIDE SEQUENCE</scope>
    <source>
        <strain evidence="7">HSMRA1968</strain>
        <tissue evidence="7">Whole embryos</tissue>
    </source>
</reference>
<dbReference type="Pfam" id="PF04616">
    <property type="entry name" value="Glyco_hydro_43"/>
    <property type="match status" value="1"/>
</dbReference>
<evidence type="ECO:0000256" key="2">
    <source>
        <dbReference type="ARBA" id="ARBA00022729"/>
    </source>
</evidence>
<accession>A0A9Q0MNL1</accession>
<dbReference type="InterPro" id="IPR023296">
    <property type="entry name" value="Glyco_hydro_beta-prop_sf"/>
</dbReference>
<dbReference type="InterPro" id="IPR006710">
    <property type="entry name" value="Glyco_hydro_43"/>
</dbReference>
<evidence type="ECO:0000313" key="8">
    <source>
        <dbReference type="Proteomes" id="UP001151699"/>
    </source>
</evidence>
<comment type="similarity">
    <text evidence="1 5">Belongs to the glycosyl hydrolase 43 family.</text>
</comment>
<dbReference type="GO" id="GO:0004553">
    <property type="term" value="F:hydrolase activity, hydrolyzing O-glycosyl compounds"/>
    <property type="evidence" value="ECO:0007669"/>
    <property type="project" value="InterPro"/>
</dbReference>
<evidence type="ECO:0000256" key="3">
    <source>
        <dbReference type="ARBA" id="ARBA00022801"/>
    </source>
</evidence>
<organism evidence="7 8">
    <name type="scientific">Pseudolycoriella hygida</name>
    <dbReference type="NCBI Taxonomy" id="35572"/>
    <lineage>
        <taxon>Eukaryota</taxon>
        <taxon>Metazoa</taxon>
        <taxon>Ecdysozoa</taxon>
        <taxon>Arthropoda</taxon>
        <taxon>Hexapoda</taxon>
        <taxon>Insecta</taxon>
        <taxon>Pterygota</taxon>
        <taxon>Neoptera</taxon>
        <taxon>Endopterygota</taxon>
        <taxon>Diptera</taxon>
        <taxon>Nematocera</taxon>
        <taxon>Sciaroidea</taxon>
        <taxon>Sciaridae</taxon>
        <taxon>Pseudolycoriella</taxon>
    </lineage>
</organism>
<protein>
    <submittedName>
        <fullName evidence="7">Extracellular exo-alpha-(1-&gt;5)-L-arabinofuranosidase</fullName>
    </submittedName>
</protein>
<evidence type="ECO:0000256" key="1">
    <source>
        <dbReference type="ARBA" id="ARBA00009865"/>
    </source>
</evidence>
<keyword evidence="4 5" id="KW-0326">Glycosidase</keyword>
<dbReference type="PANTHER" id="PTHR43817">
    <property type="entry name" value="GLYCOSYL HYDROLASE"/>
    <property type="match status" value="1"/>
</dbReference>
<feature type="signal peptide" evidence="6">
    <location>
        <begin position="1"/>
        <end position="19"/>
    </location>
</feature>
<dbReference type="OrthoDB" id="272289at2759"/>
<feature type="chain" id="PRO_5040254649" evidence="6">
    <location>
        <begin position="20"/>
        <end position="345"/>
    </location>
</feature>
<name>A0A9Q0MNL1_9DIPT</name>
<keyword evidence="8" id="KW-1185">Reference proteome</keyword>
<keyword evidence="3 5" id="KW-0378">Hydrolase</keyword>
<dbReference type="CDD" id="cd18820">
    <property type="entry name" value="GH43_LbAraf43-like"/>
    <property type="match status" value="1"/>
</dbReference>
<dbReference type="Gene3D" id="2.115.10.20">
    <property type="entry name" value="Glycosyl hydrolase domain, family 43"/>
    <property type="match status" value="1"/>
</dbReference>
<dbReference type="Proteomes" id="UP001151699">
    <property type="component" value="Chromosome C"/>
</dbReference>
<evidence type="ECO:0000256" key="4">
    <source>
        <dbReference type="ARBA" id="ARBA00023295"/>
    </source>
</evidence>
<proteinExistence type="inferred from homology"/>
<dbReference type="EMBL" id="WJQU01000004">
    <property type="protein sequence ID" value="KAJ6634914.1"/>
    <property type="molecule type" value="Genomic_DNA"/>
</dbReference>
<keyword evidence="2 6" id="KW-0732">Signal</keyword>
<dbReference type="AlphaFoldDB" id="A0A9Q0MNL1"/>
<dbReference type="GO" id="GO:0005975">
    <property type="term" value="P:carbohydrate metabolic process"/>
    <property type="evidence" value="ECO:0007669"/>
    <property type="project" value="InterPro"/>
</dbReference>
<gene>
    <name evidence="7" type="primary">Araf43A</name>
    <name evidence="7" type="ORF">Bhyg_13495</name>
</gene>